<dbReference type="Gramene" id="Psat07G0133700-T1">
    <property type="protein sequence ID" value="KAI5384285.1"/>
    <property type="gene ID" value="KIW84_071337"/>
</dbReference>
<sequence>MVLMIDLLHVMLLLLMLIGSDQKLVLSLLLGSTLLLSVLPVSLNSLHTLVALSSFVQALLGLTVVPIVARIGITDGILIRFDVVVVLISVASTSIVDCLQNIALSVGLNSLRILVALSSSFQALLGLTVVPIVARIGITDGILTRFDAVVVLISVASTSIVDCVQNMLDPYCSSFSGSGKYSSSYRSPSRIGMTDGILMRFDVVVVLISVAYTSIVDCVQNMLDPYCSSSSGSGKYSSSQRSPSRIGITDGILMRFDAVVVLISVAYTSIVDCLQNMLDPYCSSSSGSGKYSSSQRSPPRIGITDGILMRFDAVVVLISVAYTSIVDCVQNMLDPYCSSSSGSGKYSSSQGSPSRIGITDGILMRFDAVVVLISVAYTSIVDCGRLSCSPICWIFDGACDRSVACHVAPSDVDWE</sequence>
<gene>
    <name evidence="2" type="ORF">KIW84_071337</name>
</gene>
<keyword evidence="1" id="KW-1133">Transmembrane helix</keyword>
<keyword evidence="3" id="KW-1185">Reference proteome</keyword>
<organism evidence="2 3">
    <name type="scientific">Pisum sativum</name>
    <name type="common">Garden pea</name>
    <name type="synonym">Lathyrus oleraceus</name>
    <dbReference type="NCBI Taxonomy" id="3888"/>
    <lineage>
        <taxon>Eukaryota</taxon>
        <taxon>Viridiplantae</taxon>
        <taxon>Streptophyta</taxon>
        <taxon>Embryophyta</taxon>
        <taxon>Tracheophyta</taxon>
        <taxon>Spermatophyta</taxon>
        <taxon>Magnoliopsida</taxon>
        <taxon>eudicotyledons</taxon>
        <taxon>Gunneridae</taxon>
        <taxon>Pentapetalae</taxon>
        <taxon>rosids</taxon>
        <taxon>fabids</taxon>
        <taxon>Fabales</taxon>
        <taxon>Fabaceae</taxon>
        <taxon>Papilionoideae</taxon>
        <taxon>50 kb inversion clade</taxon>
        <taxon>NPAAA clade</taxon>
        <taxon>Hologalegina</taxon>
        <taxon>IRL clade</taxon>
        <taxon>Fabeae</taxon>
        <taxon>Lathyrus</taxon>
    </lineage>
</organism>
<comment type="caution">
    <text evidence="2">The sequence shown here is derived from an EMBL/GenBank/DDBJ whole genome shotgun (WGS) entry which is preliminary data.</text>
</comment>
<keyword evidence="1" id="KW-0812">Transmembrane</keyword>
<reference evidence="2 3" key="1">
    <citation type="journal article" date="2022" name="Nat. Genet.">
        <title>Improved pea reference genome and pan-genome highlight genomic features and evolutionary characteristics.</title>
        <authorList>
            <person name="Yang T."/>
            <person name="Liu R."/>
            <person name="Luo Y."/>
            <person name="Hu S."/>
            <person name="Wang D."/>
            <person name="Wang C."/>
            <person name="Pandey M.K."/>
            <person name="Ge S."/>
            <person name="Xu Q."/>
            <person name="Li N."/>
            <person name="Li G."/>
            <person name="Huang Y."/>
            <person name="Saxena R.K."/>
            <person name="Ji Y."/>
            <person name="Li M."/>
            <person name="Yan X."/>
            <person name="He Y."/>
            <person name="Liu Y."/>
            <person name="Wang X."/>
            <person name="Xiang C."/>
            <person name="Varshney R.K."/>
            <person name="Ding H."/>
            <person name="Gao S."/>
            <person name="Zong X."/>
        </authorList>
    </citation>
    <scope>NUCLEOTIDE SEQUENCE [LARGE SCALE GENOMIC DNA]</scope>
    <source>
        <strain evidence="2 3">cv. Zhongwan 6</strain>
    </source>
</reference>
<protein>
    <submittedName>
        <fullName evidence="2">Uncharacterized protein</fullName>
    </submittedName>
</protein>
<accession>A0A9D4VIJ0</accession>
<feature type="transmembrane region" description="Helical" evidence="1">
    <location>
        <begin position="46"/>
        <end position="69"/>
    </location>
</feature>
<name>A0A9D4VIJ0_PEA</name>
<feature type="transmembrane region" description="Helical" evidence="1">
    <location>
        <begin position="110"/>
        <end position="134"/>
    </location>
</feature>
<dbReference type="Proteomes" id="UP001058974">
    <property type="component" value="Chromosome 7"/>
</dbReference>
<proteinExistence type="predicted"/>
<evidence type="ECO:0000313" key="3">
    <source>
        <dbReference type="Proteomes" id="UP001058974"/>
    </source>
</evidence>
<evidence type="ECO:0000256" key="1">
    <source>
        <dbReference type="SAM" id="Phobius"/>
    </source>
</evidence>
<feature type="transmembrane region" description="Helical" evidence="1">
    <location>
        <begin position="81"/>
        <end position="104"/>
    </location>
</feature>
<dbReference type="AlphaFoldDB" id="A0A9D4VIJ0"/>
<evidence type="ECO:0000313" key="2">
    <source>
        <dbReference type="EMBL" id="KAI5384285.1"/>
    </source>
</evidence>
<dbReference type="EMBL" id="JAMSHJ010000007">
    <property type="protein sequence ID" value="KAI5384285.1"/>
    <property type="molecule type" value="Genomic_DNA"/>
</dbReference>
<keyword evidence="1" id="KW-0472">Membrane</keyword>